<evidence type="ECO:0000256" key="1">
    <source>
        <dbReference type="ARBA" id="ARBA00004141"/>
    </source>
</evidence>
<evidence type="ECO:0000256" key="2">
    <source>
        <dbReference type="ARBA" id="ARBA00005773"/>
    </source>
</evidence>
<dbReference type="InterPro" id="IPR002666">
    <property type="entry name" value="Folate_carrier"/>
</dbReference>
<dbReference type="Proteomes" id="UP000265140">
    <property type="component" value="Chromosome 8"/>
</dbReference>
<dbReference type="Gene3D" id="1.20.1250.20">
    <property type="entry name" value="MFS general substrate transporter like domains"/>
    <property type="match status" value="1"/>
</dbReference>
<feature type="transmembrane region" description="Helical" evidence="4">
    <location>
        <begin position="327"/>
        <end position="352"/>
    </location>
</feature>
<evidence type="ECO:0000256" key="3">
    <source>
        <dbReference type="PIRNR" id="PIRNR028739"/>
    </source>
</evidence>
<dbReference type="PANTHER" id="PTHR10686:SF37">
    <property type="entry name" value="THIAMINE TRANSPORTER 2"/>
    <property type="match status" value="1"/>
</dbReference>
<dbReference type="Ensembl" id="ENSELUT00000100661.1">
    <property type="protein sequence ID" value="ENSELUP00000081537.1"/>
    <property type="gene ID" value="ENSELUG00000003442.3"/>
</dbReference>
<name>A0AAY5K592_ESOLU</name>
<dbReference type="SUPFAM" id="SSF103473">
    <property type="entry name" value="MFS general substrate transporter"/>
    <property type="match status" value="1"/>
</dbReference>
<accession>A0AAY5K592</accession>
<keyword evidence="4" id="KW-0812">Transmembrane</keyword>
<dbReference type="GO" id="GO:0005886">
    <property type="term" value="C:plasma membrane"/>
    <property type="evidence" value="ECO:0007669"/>
    <property type="project" value="UniProtKB-UniRule"/>
</dbReference>
<protein>
    <recommendedName>
        <fullName evidence="7">Solute carrier family 19 member 3b</fullName>
    </recommendedName>
</protein>
<feature type="transmembrane region" description="Helical" evidence="4">
    <location>
        <begin position="364"/>
        <end position="384"/>
    </location>
</feature>
<organism evidence="5 6">
    <name type="scientific">Esox lucius</name>
    <name type="common">Northern pike</name>
    <dbReference type="NCBI Taxonomy" id="8010"/>
    <lineage>
        <taxon>Eukaryota</taxon>
        <taxon>Metazoa</taxon>
        <taxon>Chordata</taxon>
        <taxon>Craniata</taxon>
        <taxon>Vertebrata</taxon>
        <taxon>Euteleostomi</taxon>
        <taxon>Actinopterygii</taxon>
        <taxon>Neopterygii</taxon>
        <taxon>Teleostei</taxon>
        <taxon>Protacanthopterygii</taxon>
        <taxon>Esociformes</taxon>
        <taxon>Esocidae</taxon>
        <taxon>Esox</taxon>
    </lineage>
</organism>
<dbReference type="AlphaFoldDB" id="A0AAY5K592"/>
<feature type="transmembrane region" description="Helical" evidence="4">
    <location>
        <begin position="298"/>
        <end position="320"/>
    </location>
</feature>
<dbReference type="NCBIfam" id="TIGR00806">
    <property type="entry name" value="rfc"/>
    <property type="match status" value="1"/>
</dbReference>
<feature type="transmembrane region" description="Helical" evidence="4">
    <location>
        <begin position="117"/>
        <end position="137"/>
    </location>
</feature>
<evidence type="ECO:0000313" key="5">
    <source>
        <dbReference type="Ensembl" id="ENSELUP00000081537.1"/>
    </source>
</evidence>
<feature type="transmembrane region" description="Helical" evidence="4">
    <location>
        <begin position="175"/>
        <end position="197"/>
    </location>
</feature>
<evidence type="ECO:0000313" key="6">
    <source>
        <dbReference type="Proteomes" id="UP000265140"/>
    </source>
</evidence>
<keyword evidence="6" id="KW-1185">Reference proteome</keyword>
<feature type="transmembrane region" description="Helical" evidence="4">
    <location>
        <begin position="91"/>
        <end position="111"/>
    </location>
</feature>
<feature type="transmembrane region" description="Helical" evidence="4">
    <location>
        <begin position="21"/>
        <end position="39"/>
    </location>
</feature>
<evidence type="ECO:0008006" key="7">
    <source>
        <dbReference type="Google" id="ProtNLM"/>
    </source>
</evidence>
<keyword evidence="3 4" id="KW-0472">Membrane</keyword>
<dbReference type="InterPro" id="IPR036259">
    <property type="entry name" value="MFS_trans_sf"/>
</dbReference>
<feature type="transmembrane region" description="Helical" evidence="4">
    <location>
        <begin position="66"/>
        <end position="84"/>
    </location>
</feature>
<feature type="transmembrane region" description="Helical" evidence="4">
    <location>
        <begin position="149"/>
        <end position="169"/>
    </location>
</feature>
<dbReference type="GeneTree" id="ENSGT00950000183022"/>
<feature type="transmembrane region" description="Helical" evidence="4">
    <location>
        <begin position="396"/>
        <end position="416"/>
    </location>
</feature>
<reference evidence="5 6" key="1">
    <citation type="submission" date="2020-02" db="EMBL/GenBank/DDBJ databases">
        <title>Esox lucius (northern pike) genome, fEsoLuc1, primary haplotype.</title>
        <authorList>
            <person name="Myers G."/>
            <person name="Karagic N."/>
            <person name="Meyer A."/>
            <person name="Pippel M."/>
            <person name="Reichard M."/>
            <person name="Winkler S."/>
            <person name="Tracey A."/>
            <person name="Sims Y."/>
            <person name="Howe K."/>
            <person name="Rhie A."/>
            <person name="Formenti G."/>
            <person name="Durbin R."/>
            <person name="Fedrigo O."/>
            <person name="Jarvis E.D."/>
        </authorList>
    </citation>
    <scope>NUCLEOTIDE SEQUENCE [LARGE SCALE GENOMIC DNA]</scope>
</reference>
<feature type="transmembrane region" description="Helical" evidence="4">
    <location>
        <begin position="255"/>
        <end position="278"/>
    </location>
</feature>
<keyword evidence="3" id="KW-0813">Transport</keyword>
<dbReference type="PIRSF" id="PIRSF028739">
    <property type="entry name" value="Folate_carrier"/>
    <property type="match status" value="1"/>
</dbReference>
<keyword evidence="4" id="KW-1133">Transmembrane helix</keyword>
<gene>
    <name evidence="5" type="primary">SLC19A3</name>
</gene>
<comment type="subcellular location">
    <subcellularLocation>
        <location evidence="1 3">Membrane</location>
        <topology evidence="1 3">Multi-pass membrane protein</topology>
    </subcellularLocation>
</comment>
<comment type="similarity">
    <text evidence="2 3">Belongs to the reduced folate carrier (RFC) transporter (TC 2.A.48) family.</text>
</comment>
<dbReference type="Pfam" id="PF01770">
    <property type="entry name" value="Folate_carrier"/>
    <property type="match status" value="1"/>
</dbReference>
<reference evidence="5" key="2">
    <citation type="submission" date="2025-08" db="UniProtKB">
        <authorList>
            <consortium name="Ensembl"/>
        </authorList>
    </citation>
    <scope>IDENTIFICATION</scope>
</reference>
<sequence>HEWSFRKQSAFVGLQPGSRGRNWVFPTVFLCVYGFFSMMRPSEPFLTDFLTGPYKNLTTQQVIPTWAYSNLFLLIPVFLVTDVLRYKPLIVLQALTFILAFILLLFSSGVVLTQCALFAYSMGTAADTAYYSYIYSVVHPQYYQRVTSYARGAVLLGYACGSLLGQLLVSLGGISLYWLNVITLNSVCLALLAALLLPMPEKSLFLRESEMDYNPSENVTSSSRGSWVWVVRCLRRGRRVVATALRRLALDCKECYSSVTVLFFCVWSAMGKCGYYQITLYVQLLWESKQPPYNFTAYNGGVELVLGVFTALSAGVLYLMSMTSNIWVCYICYALFKTIYMELITICTFQIARGISRERYALVFGVNSFVGIVLQSLLTAIVVNTKTLELTICSQFFIYASYFSALAVLFLSRGVYTVFHNQLVEHVTPEGLPDRRTDLPQVSPLT</sequence>
<evidence type="ECO:0000256" key="4">
    <source>
        <dbReference type="SAM" id="Phobius"/>
    </source>
</evidence>
<dbReference type="PANTHER" id="PTHR10686">
    <property type="entry name" value="FOLATE TRANSPORTER"/>
    <property type="match status" value="1"/>
</dbReference>
<proteinExistence type="inferred from homology"/>
<reference evidence="5" key="3">
    <citation type="submission" date="2025-09" db="UniProtKB">
        <authorList>
            <consortium name="Ensembl"/>
        </authorList>
    </citation>
    <scope>IDENTIFICATION</scope>
</reference>
<dbReference type="GO" id="GO:0090482">
    <property type="term" value="F:vitamin transmembrane transporter activity"/>
    <property type="evidence" value="ECO:0007669"/>
    <property type="project" value="InterPro"/>
</dbReference>